<dbReference type="GO" id="GO:0006511">
    <property type="term" value="P:ubiquitin-dependent protein catabolic process"/>
    <property type="evidence" value="ECO:0007669"/>
    <property type="project" value="TreeGrafter"/>
</dbReference>
<accession>A0A1V9Z209</accession>
<evidence type="ECO:0000256" key="6">
    <source>
        <dbReference type="ARBA" id="ARBA00022790"/>
    </source>
</evidence>
<evidence type="ECO:0000256" key="3">
    <source>
        <dbReference type="ARBA" id="ARBA00007084"/>
    </source>
</evidence>
<evidence type="ECO:0000313" key="9">
    <source>
        <dbReference type="EMBL" id="OQR92058.1"/>
    </source>
</evidence>
<evidence type="ECO:0000256" key="1">
    <source>
        <dbReference type="ARBA" id="ARBA00004123"/>
    </source>
</evidence>
<evidence type="ECO:0000256" key="5">
    <source>
        <dbReference type="ARBA" id="ARBA00022490"/>
    </source>
</evidence>
<keyword evidence="7" id="KW-0539">Nucleus</keyword>
<dbReference type="AlphaFoldDB" id="A0A1V9Z209"/>
<protein>
    <recommendedName>
        <fullName evidence="4">COP9 signalosome complex subunit 3</fullName>
    </recommendedName>
</protein>
<keyword evidence="6" id="KW-0736">Signalosome</keyword>
<evidence type="ECO:0000259" key="8">
    <source>
        <dbReference type="PROSITE" id="PS50250"/>
    </source>
</evidence>
<dbReference type="STRING" id="1202772.A0A1V9Z209"/>
<evidence type="ECO:0000313" key="10">
    <source>
        <dbReference type="Proteomes" id="UP000243579"/>
    </source>
</evidence>
<comment type="similarity">
    <text evidence="3">Belongs to the CSN3 family.</text>
</comment>
<proteinExistence type="inferred from homology"/>
<evidence type="ECO:0000256" key="4">
    <source>
        <dbReference type="ARBA" id="ARBA00014878"/>
    </source>
</evidence>
<dbReference type="Pfam" id="PF01399">
    <property type="entry name" value="PCI"/>
    <property type="match status" value="1"/>
</dbReference>
<dbReference type="PANTHER" id="PTHR10758">
    <property type="entry name" value="26S PROTEASOME NON-ATPASE REGULATORY SUBUNIT 3/COP9 SIGNALOSOME COMPLEX SUBUNIT 3"/>
    <property type="match status" value="1"/>
</dbReference>
<name>A0A1V9Z209_ACHHY</name>
<comment type="subcellular location">
    <subcellularLocation>
        <location evidence="2">Cytoplasm</location>
    </subcellularLocation>
    <subcellularLocation>
        <location evidence="1">Nucleus</location>
    </subcellularLocation>
</comment>
<keyword evidence="5" id="KW-0963">Cytoplasm</keyword>
<evidence type="ECO:0000256" key="2">
    <source>
        <dbReference type="ARBA" id="ARBA00004496"/>
    </source>
</evidence>
<dbReference type="EMBL" id="JNBR01000481">
    <property type="protein sequence ID" value="OQR92058.1"/>
    <property type="molecule type" value="Genomic_DNA"/>
</dbReference>
<dbReference type="Pfam" id="PF22788">
    <property type="entry name" value="COP9_hel_rpt"/>
    <property type="match status" value="1"/>
</dbReference>
<evidence type="ECO:0000256" key="7">
    <source>
        <dbReference type="ARBA" id="ARBA00023242"/>
    </source>
</evidence>
<organism evidence="9 10">
    <name type="scientific">Achlya hypogyna</name>
    <name type="common">Oomycete</name>
    <name type="synonym">Protoachlya hypogyna</name>
    <dbReference type="NCBI Taxonomy" id="1202772"/>
    <lineage>
        <taxon>Eukaryota</taxon>
        <taxon>Sar</taxon>
        <taxon>Stramenopiles</taxon>
        <taxon>Oomycota</taxon>
        <taxon>Saprolegniomycetes</taxon>
        <taxon>Saprolegniales</taxon>
        <taxon>Achlyaceae</taxon>
        <taxon>Achlya</taxon>
    </lineage>
</organism>
<dbReference type="PROSITE" id="PS50250">
    <property type="entry name" value="PCI"/>
    <property type="match status" value="1"/>
</dbReference>
<reference evidence="9 10" key="1">
    <citation type="journal article" date="2014" name="Genome Biol. Evol.">
        <title>The secreted proteins of Achlya hypogyna and Thraustotheca clavata identify the ancestral oomycete secretome and reveal gene acquisitions by horizontal gene transfer.</title>
        <authorList>
            <person name="Misner I."/>
            <person name="Blouin N."/>
            <person name="Leonard G."/>
            <person name="Richards T.A."/>
            <person name="Lane C.E."/>
        </authorList>
    </citation>
    <scope>NUCLEOTIDE SEQUENCE [LARGE SCALE GENOMIC DNA]</scope>
    <source>
        <strain evidence="9 10">ATCC 48635</strain>
    </source>
</reference>
<dbReference type="GO" id="GO:0008180">
    <property type="term" value="C:COP9 signalosome"/>
    <property type="evidence" value="ECO:0007669"/>
    <property type="project" value="UniProtKB-KW"/>
</dbReference>
<dbReference type="InterPro" id="IPR055089">
    <property type="entry name" value="COP9_N"/>
</dbReference>
<dbReference type="SMART" id="SM00088">
    <property type="entry name" value="PINT"/>
    <property type="match status" value="1"/>
</dbReference>
<dbReference type="InterPro" id="IPR050756">
    <property type="entry name" value="CSN3"/>
</dbReference>
<keyword evidence="10" id="KW-1185">Reference proteome</keyword>
<comment type="caution">
    <text evidence="9">The sequence shown here is derived from an EMBL/GenBank/DDBJ whole genome shotgun (WGS) entry which is preliminary data.</text>
</comment>
<dbReference type="GO" id="GO:0005737">
    <property type="term" value="C:cytoplasm"/>
    <property type="evidence" value="ECO:0007669"/>
    <property type="project" value="UniProtKB-SubCell"/>
</dbReference>
<dbReference type="InterPro" id="IPR000717">
    <property type="entry name" value="PCI_dom"/>
</dbReference>
<dbReference type="PANTHER" id="PTHR10758:SF1">
    <property type="entry name" value="COP9 SIGNALOSOME COMPLEX SUBUNIT 3"/>
    <property type="match status" value="1"/>
</dbReference>
<dbReference type="OrthoDB" id="29061at2759"/>
<feature type="domain" description="PCI" evidence="8">
    <location>
        <begin position="216"/>
        <end position="389"/>
    </location>
</feature>
<gene>
    <name evidence="9" type="ORF">ACHHYP_04086</name>
</gene>
<sequence length="456" mass="50146">MGSIADFMLSRGKSPALVLESTDMLAALQGASLAEIDNTISCLNVDEYATCITFLLCSKAKKLPRISSNRDDDMQVEADNTAHTQFLLQVSNLLTNMPTLPTDIREFRKLAELIKLAAKHATACHEAIRLVLPLRTFLLRFQEALLPCDAKLQHGNKYALTPFHSALALVALHAKCYHAALPVLDRPVFEVCSFVRSVDVLEYFYYGGMVYIGMKQFREAAEFLLMAITTPATSLSAIVVEAFKKYVLVYLMVHGDVPVLPKATSVVVSRGLHAHAAAYEMFATVYKTKDLKKVVDCLEAHAADFAKSDNLGLAKQSVEALKRQRVHDLTATYTTVSLSKVAAALSVSDDIPSSIVESERSVLDMIRAGAVTAKMDKTKEMVVFEEDTTEDHALLEMQAAIQKTVLFTERLRAVDVALTKSSKFIGKTKGRKHPEVDAPEDRWAVMNQLQSTGASG</sequence>
<dbReference type="Proteomes" id="UP000243579">
    <property type="component" value="Unassembled WGS sequence"/>
</dbReference>